<dbReference type="Gene3D" id="3.30.450.20">
    <property type="entry name" value="PAS domain"/>
    <property type="match status" value="1"/>
</dbReference>
<feature type="transmembrane region" description="Helical" evidence="4">
    <location>
        <begin position="12"/>
        <end position="38"/>
    </location>
</feature>
<keyword evidence="4" id="KW-0812">Transmembrane</keyword>
<accession>A0ABX1X853</accession>
<dbReference type="Gene3D" id="1.10.10.60">
    <property type="entry name" value="Homeodomain-like"/>
    <property type="match status" value="2"/>
</dbReference>
<evidence type="ECO:0000313" key="7">
    <source>
        <dbReference type="Proteomes" id="UP000653578"/>
    </source>
</evidence>
<name>A0ABX1X853_9BACL</name>
<dbReference type="PANTHER" id="PTHR43280:SF2">
    <property type="entry name" value="HTH-TYPE TRANSCRIPTIONAL REGULATOR EXSA"/>
    <property type="match status" value="1"/>
</dbReference>
<evidence type="ECO:0000256" key="2">
    <source>
        <dbReference type="ARBA" id="ARBA00023125"/>
    </source>
</evidence>
<evidence type="ECO:0000256" key="4">
    <source>
        <dbReference type="SAM" id="Phobius"/>
    </source>
</evidence>
<feature type="domain" description="HTH araC/xylS-type" evidence="5">
    <location>
        <begin position="673"/>
        <end position="772"/>
    </location>
</feature>
<evidence type="ECO:0000256" key="1">
    <source>
        <dbReference type="ARBA" id="ARBA00023015"/>
    </source>
</evidence>
<reference evidence="6 7" key="1">
    <citation type="submission" date="2019-10" db="EMBL/GenBank/DDBJ databases">
        <title>Description of Paenibacillus humi sp. nov.</title>
        <authorList>
            <person name="Carlier A."/>
            <person name="Qi S."/>
        </authorList>
    </citation>
    <scope>NUCLEOTIDE SEQUENCE [LARGE SCALE GENOMIC DNA]</scope>
    <source>
        <strain evidence="6 7">LMG 31461</strain>
    </source>
</reference>
<keyword evidence="1" id="KW-0805">Transcription regulation</keyword>
<dbReference type="SUPFAM" id="SSF46689">
    <property type="entry name" value="Homeodomain-like"/>
    <property type="match status" value="1"/>
</dbReference>
<gene>
    <name evidence="6" type="ORF">GC096_11415</name>
</gene>
<dbReference type="PANTHER" id="PTHR43280">
    <property type="entry name" value="ARAC-FAMILY TRANSCRIPTIONAL REGULATOR"/>
    <property type="match status" value="1"/>
</dbReference>
<proteinExistence type="predicted"/>
<dbReference type="EMBL" id="WHNY01000036">
    <property type="protein sequence ID" value="NOU64638.1"/>
    <property type="molecule type" value="Genomic_DNA"/>
</dbReference>
<comment type="caution">
    <text evidence="6">The sequence shown here is derived from an EMBL/GenBank/DDBJ whole genome shotgun (WGS) entry which is preliminary data.</text>
</comment>
<keyword evidence="2" id="KW-0238">DNA-binding</keyword>
<evidence type="ECO:0000313" key="6">
    <source>
        <dbReference type="EMBL" id="NOU64638.1"/>
    </source>
</evidence>
<dbReference type="InterPro" id="IPR020449">
    <property type="entry name" value="Tscrpt_reg_AraC-type_HTH"/>
</dbReference>
<keyword evidence="3" id="KW-0804">Transcription</keyword>
<keyword evidence="7" id="KW-1185">Reference proteome</keyword>
<organism evidence="6 7">
    <name type="scientific">Paenibacillus plantarum</name>
    <dbReference type="NCBI Taxonomy" id="2654975"/>
    <lineage>
        <taxon>Bacteria</taxon>
        <taxon>Bacillati</taxon>
        <taxon>Bacillota</taxon>
        <taxon>Bacilli</taxon>
        <taxon>Bacillales</taxon>
        <taxon>Paenibacillaceae</taxon>
        <taxon>Paenibacillus</taxon>
    </lineage>
</organism>
<sequence>MKMLGFFKSKKYLQRILISISLLIVSFIVFSSATMYMTAEKTVLKTQRDANDKILAQINYNITTMKEMVHTMATNLFWDPEVITLMSNKELLVFDLLSKLRKLDTTVRTTSFLDSILVYNNYTQQLYSGGNMMFRNPENIATIRIKDFLKEGKFNKMELTPVHFGNSDLEIDLFLYLVYDSLNFKFGNESALILNIKPDWLYSNITLINGLAMESESQAFLADSKGHLLNLEHQPSNSFNDFTEFFPMKLVELGQEKGSFYHQLGKQKRLISYAKTSISDVYLVTAQPYSAVLGKVYQMRITSIVMTGSFLLLSLIVSAWIGQKLYKPVEDLIKLVKHSPYQESDPLLPDRDELSYLSSMYKYISANLTSAKEEQQNNQKILQNYYIRKLITDSTAFSTEAFIEMLTQNDLQVAPRGFYLVGVMKIDDYSIRISRNSTYELKLFNFAILNIAQEILSRSYSCEAVDMRNNDLVVLISSVSGVEDYRELLPLFGEIQEVVLKFYKINVGIALSQSIQEFKDITHHYNLTQQYAMYQLVYGKDCILLPGMVKDNIENTTYHFPPDLERKLNEGLKSSDLVQFEDAIEKAMAYISGLNYDFIVYSITHIVVVLKNALKEMNSHRVQPIMIDLNMISQKVIEMKSLDEIRQLFVNMFHEMMENQKQVKEERNDLLTETIKDYVHANYKDNNLNLQVISGMLKLSSDYLGRLFKKCEGISVADYINEVRIHHAQTLLESKSYSINEIMEKVGYTNQSSFFKLFKKKFGTTPKEYRLKKSVDKQ</sequence>
<protein>
    <submittedName>
        <fullName evidence="6">Helix-turn-helix domain-containing protein</fullName>
    </submittedName>
</protein>
<dbReference type="PRINTS" id="PR00032">
    <property type="entry name" value="HTHARAC"/>
</dbReference>
<keyword evidence="4" id="KW-1133">Transmembrane helix</keyword>
<dbReference type="InterPro" id="IPR018060">
    <property type="entry name" value="HTH_AraC"/>
</dbReference>
<evidence type="ECO:0000259" key="5">
    <source>
        <dbReference type="PROSITE" id="PS01124"/>
    </source>
</evidence>
<dbReference type="Pfam" id="PF12833">
    <property type="entry name" value="HTH_18"/>
    <property type="match status" value="1"/>
</dbReference>
<dbReference type="PROSITE" id="PS01124">
    <property type="entry name" value="HTH_ARAC_FAMILY_2"/>
    <property type="match status" value="1"/>
</dbReference>
<dbReference type="Proteomes" id="UP000653578">
    <property type="component" value="Unassembled WGS sequence"/>
</dbReference>
<keyword evidence="4" id="KW-0472">Membrane</keyword>
<dbReference type="SMART" id="SM00342">
    <property type="entry name" value="HTH_ARAC"/>
    <property type="match status" value="1"/>
</dbReference>
<evidence type="ECO:0000256" key="3">
    <source>
        <dbReference type="ARBA" id="ARBA00023163"/>
    </source>
</evidence>
<feature type="transmembrane region" description="Helical" evidence="4">
    <location>
        <begin position="301"/>
        <end position="321"/>
    </location>
</feature>
<dbReference type="RefSeq" id="WP_171630361.1">
    <property type="nucleotide sequence ID" value="NZ_WHNY01000036.1"/>
</dbReference>
<dbReference type="InterPro" id="IPR009057">
    <property type="entry name" value="Homeodomain-like_sf"/>
</dbReference>